<reference evidence="4" key="1">
    <citation type="submission" date="2017-07" db="EMBL/GenBank/DDBJ databases">
        <title>Taro Niue Genome Assembly and Annotation.</title>
        <authorList>
            <person name="Atibalentja N."/>
            <person name="Keating K."/>
            <person name="Fields C.J."/>
        </authorList>
    </citation>
    <scope>NUCLEOTIDE SEQUENCE</scope>
    <source>
        <strain evidence="4">Niue_2</strain>
        <tissue evidence="4">Leaf</tissue>
    </source>
</reference>
<evidence type="ECO:0000259" key="3">
    <source>
        <dbReference type="Pfam" id="PF00271"/>
    </source>
</evidence>
<evidence type="ECO:0000313" key="5">
    <source>
        <dbReference type="Proteomes" id="UP000652761"/>
    </source>
</evidence>
<dbReference type="SUPFAM" id="SSF52540">
    <property type="entry name" value="P-loop containing nucleoside triphosphate hydrolases"/>
    <property type="match status" value="1"/>
</dbReference>
<keyword evidence="1" id="KW-0378">Hydrolase</keyword>
<dbReference type="InterPro" id="IPR027417">
    <property type="entry name" value="P-loop_NTPase"/>
</dbReference>
<evidence type="ECO:0000256" key="2">
    <source>
        <dbReference type="SAM" id="MobiDB-lite"/>
    </source>
</evidence>
<sequence>MQVNIIVATQILEEGLDVQSCNLVVRFDPSPTVCSFIQSRGRARMKGSDYLLLIKRRPPAQTDIGRLELADGALSAGRSSTMTCDGEKAQQVRESRKRVRG</sequence>
<dbReference type="PANTHER" id="PTHR14950">
    <property type="entry name" value="DICER-RELATED"/>
    <property type="match status" value="1"/>
</dbReference>
<evidence type="ECO:0000256" key="1">
    <source>
        <dbReference type="ARBA" id="ARBA00022801"/>
    </source>
</evidence>
<name>A0A843UZ42_COLES</name>
<keyword evidence="5" id="KW-1185">Reference proteome</keyword>
<dbReference type="InterPro" id="IPR001650">
    <property type="entry name" value="Helicase_C-like"/>
</dbReference>
<proteinExistence type="predicted"/>
<feature type="compositionally biased region" description="Basic and acidic residues" evidence="2">
    <location>
        <begin position="85"/>
        <end position="94"/>
    </location>
</feature>
<dbReference type="GO" id="GO:0005737">
    <property type="term" value="C:cytoplasm"/>
    <property type="evidence" value="ECO:0007669"/>
    <property type="project" value="TreeGrafter"/>
</dbReference>
<organism evidence="4 5">
    <name type="scientific">Colocasia esculenta</name>
    <name type="common">Wild taro</name>
    <name type="synonym">Arum esculentum</name>
    <dbReference type="NCBI Taxonomy" id="4460"/>
    <lineage>
        <taxon>Eukaryota</taxon>
        <taxon>Viridiplantae</taxon>
        <taxon>Streptophyta</taxon>
        <taxon>Embryophyta</taxon>
        <taxon>Tracheophyta</taxon>
        <taxon>Spermatophyta</taxon>
        <taxon>Magnoliopsida</taxon>
        <taxon>Liliopsida</taxon>
        <taxon>Araceae</taxon>
        <taxon>Aroideae</taxon>
        <taxon>Colocasieae</taxon>
        <taxon>Colocasia</taxon>
    </lineage>
</organism>
<dbReference type="EMBL" id="NMUH01001336">
    <property type="protein sequence ID" value="MQL91412.1"/>
    <property type="molecule type" value="Genomic_DNA"/>
</dbReference>
<dbReference type="OrthoDB" id="6513042at2759"/>
<feature type="region of interest" description="Disordered" evidence="2">
    <location>
        <begin position="77"/>
        <end position="101"/>
    </location>
</feature>
<protein>
    <recommendedName>
        <fullName evidence="3">Helicase C-terminal domain-containing protein</fullName>
    </recommendedName>
</protein>
<dbReference type="Gene3D" id="3.40.50.300">
    <property type="entry name" value="P-loop containing nucleotide triphosphate hydrolases"/>
    <property type="match status" value="1"/>
</dbReference>
<comment type="caution">
    <text evidence="4">The sequence shown here is derived from an EMBL/GenBank/DDBJ whole genome shotgun (WGS) entry which is preliminary data.</text>
</comment>
<evidence type="ECO:0000313" key="4">
    <source>
        <dbReference type="EMBL" id="MQL91412.1"/>
    </source>
</evidence>
<accession>A0A843UZ42</accession>
<dbReference type="GO" id="GO:0030422">
    <property type="term" value="P:siRNA processing"/>
    <property type="evidence" value="ECO:0007669"/>
    <property type="project" value="TreeGrafter"/>
</dbReference>
<dbReference type="GO" id="GO:0003723">
    <property type="term" value="F:RNA binding"/>
    <property type="evidence" value="ECO:0007669"/>
    <property type="project" value="TreeGrafter"/>
</dbReference>
<dbReference type="PANTHER" id="PTHR14950:SF70">
    <property type="entry name" value="ENDORIBONUCLEASE DICER HOMOLOG 2"/>
    <property type="match status" value="1"/>
</dbReference>
<dbReference type="AlphaFoldDB" id="A0A843UZ42"/>
<dbReference type="GO" id="GO:0005634">
    <property type="term" value="C:nucleus"/>
    <property type="evidence" value="ECO:0007669"/>
    <property type="project" value="TreeGrafter"/>
</dbReference>
<gene>
    <name evidence="4" type="ORF">Taro_024008</name>
</gene>
<dbReference type="Proteomes" id="UP000652761">
    <property type="component" value="Unassembled WGS sequence"/>
</dbReference>
<dbReference type="Pfam" id="PF00271">
    <property type="entry name" value="Helicase_C"/>
    <property type="match status" value="1"/>
</dbReference>
<feature type="domain" description="Helicase C-terminal" evidence="3">
    <location>
        <begin position="3"/>
        <end position="43"/>
    </location>
</feature>
<dbReference type="GO" id="GO:0004525">
    <property type="term" value="F:ribonuclease III activity"/>
    <property type="evidence" value="ECO:0007669"/>
    <property type="project" value="TreeGrafter"/>
</dbReference>